<protein>
    <recommendedName>
        <fullName evidence="2">HORMA domain-containing protein</fullName>
    </recommendedName>
</protein>
<dbReference type="Proteomes" id="UP000187013">
    <property type="component" value="Unassembled WGS sequence"/>
</dbReference>
<feature type="domain" description="HORMA" evidence="2">
    <location>
        <begin position="3"/>
        <end position="205"/>
    </location>
</feature>
<organism evidence="3 4">
    <name type="scientific">Zygosaccharomyces rouxii</name>
    <dbReference type="NCBI Taxonomy" id="4956"/>
    <lineage>
        <taxon>Eukaryota</taxon>
        <taxon>Fungi</taxon>
        <taxon>Dikarya</taxon>
        <taxon>Ascomycota</taxon>
        <taxon>Saccharomycotina</taxon>
        <taxon>Saccharomycetes</taxon>
        <taxon>Saccharomycetales</taxon>
        <taxon>Saccharomycetaceae</taxon>
        <taxon>Zygosaccharomyces</taxon>
    </lineage>
</organism>
<reference evidence="3 4" key="1">
    <citation type="submission" date="2016-08" db="EMBL/GenBank/DDBJ databases">
        <title>Draft genome sequence of allopolyploid Zygosaccharomyces rouxii.</title>
        <authorList>
            <person name="Watanabe J."/>
            <person name="Uehara K."/>
            <person name="Mogi Y."/>
            <person name="Tsukioka Y."/>
        </authorList>
    </citation>
    <scope>NUCLEOTIDE SEQUENCE [LARGE SCALE GENOMIC DNA]</scope>
    <source>
        <strain evidence="3 4">NBRC 110957</strain>
    </source>
</reference>
<dbReference type="PANTHER" id="PTHR11842:SF10">
    <property type="entry name" value="MITOTIC SPINDLE ASSEMBLY CHECKPOINT PROTEIN MAD2B"/>
    <property type="match status" value="1"/>
</dbReference>
<dbReference type="AlphaFoldDB" id="A0A1Q3ACH7"/>
<gene>
    <name evidence="3" type="ORF">ZYGR_0AI06420</name>
</gene>
<dbReference type="InterPro" id="IPR036570">
    <property type="entry name" value="HORMA_dom_sf"/>
</dbReference>
<dbReference type="GO" id="GO:0016035">
    <property type="term" value="C:zeta DNA polymerase complex"/>
    <property type="evidence" value="ECO:0007669"/>
    <property type="project" value="TreeGrafter"/>
</dbReference>
<dbReference type="Pfam" id="PF02301">
    <property type="entry name" value="HORMA"/>
    <property type="match status" value="1"/>
</dbReference>
<dbReference type="InterPro" id="IPR045091">
    <property type="entry name" value="Mad2-like"/>
</dbReference>
<evidence type="ECO:0000259" key="2">
    <source>
        <dbReference type="PROSITE" id="PS50815"/>
    </source>
</evidence>
<dbReference type="Gene3D" id="3.30.900.10">
    <property type="entry name" value="HORMA domain"/>
    <property type="match status" value="1"/>
</dbReference>
<accession>A0A1Q3ACH7</accession>
<comment type="caution">
    <text evidence="3">The sequence shown here is derived from an EMBL/GenBank/DDBJ whole genome shotgun (WGS) entry which is preliminary data.</text>
</comment>
<dbReference type="PANTHER" id="PTHR11842">
    <property type="entry name" value="MITOTIC SPINDLE ASSEMBLY CHECKPOINT PROTEIN MAD2"/>
    <property type="match status" value="1"/>
</dbReference>
<name>A0A1Q3ACH7_ZYGRO</name>
<dbReference type="OrthoDB" id="21254at2759"/>
<evidence type="ECO:0000256" key="1">
    <source>
        <dbReference type="ARBA" id="ARBA00010348"/>
    </source>
</evidence>
<dbReference type="EMBL" id="BDGX01000035">
    <property type="protein sequence ID" value="GAV53358.1"/>
    <property type="molecule type" value="Genomic_DNA"/>
</dbReference>
<dbReference type="SUPFAM" id="SSF56019">
    <property type="entry name" value="The spindle assembly checkpoint protein mad2"/>
    <property type="match status" value="1"/>
</dbReference>
<evidence type="ECO:0000313" key="3">
    <source>
        <dbReference type="EMBL" id="GAV53358.1"/>
    </source>
</evidence>
<comment type="similarity">
    <text evidence="1">Belongs to the MAD2 family.</text>
</comment>
<dbReference type="InterPro" id="IPR003511">
    <property type="entry name" value="HORMA_dom"/>
</dbReference>
<dbReference type="PROSITE" id="PS50815">
    <property type="entry name" value="HORMA"/>
    <property type="match status" value="1"/>
</dbReference>
<proteinExistence type="inferred from homology"/>
<sequence length="245" mass="28646">MNIWIEKWIKIYLKCFINLILYQRNVYPAASFDLTTYQAFNLPQYIPVNRHPQLQQYIEELILDLLDKLLHIYGISLCVIAKDTGICIERYVLRFDEFEHVDDVGVLSETEVFDEFRSSLNSLTAYLEKQPPIRDDTVAFEMIINTLEMQLGHKPREMEPIRTQDDQLAFDRDVNWTKCEEDEGLPDPERSKGIYKPKIKMTSLVGCDVGPLVIRHHSERLTVTDNTLDKIYMNTQESSLQSLPL</sequence>
<evidence type="ECO:0000313" key="4">
    <source>
        <dbReference type="Proteomes" id="UP000187013"/>
    </source>
</evidence>